<feature type="chain" id="PRO_5042081908" evidence="2">
    <location>
        <begin position="17"/>
        <end position="153"/>
    </location>
</feature>
<evidence type="ECO:0000313" key="4">
    <source>
        <dbReference type="Proteomes" id="UP001194468"/>
    </source>
</evidence>
<dbReference type="AlphaFoldDB" id="A0AAD4BKA3"/>
<proteinExistence type="predicted"/>
<evidence type="ECO:0000256" key="2">
    <source>
        <dbReference type="SAM" id="SignalP"/>
    </source>
</evidence>
<keyword evidence="4" id="KW-1185">Reference proteome</keyword>
<dbReference type="EMBL" id="WHUW01000037">
    <property type="protein sequence ID" value="KAF8433031.1"/>
    <property type="molecule type" value="Genomic_DNA"/>
</dbReference>
<accession>A0AAD4BKA3</accession>
<comment type="caution">
    <text evidence="3">The sequence shown here is derived from an EMBL/GenBank/DDBJ whole genome shotgun (WGS) entry which is preliminary data.</text>
</comment>
<keyword evidence="2" id="KW-0732">Signal</keyword>
<evidence type="ECO:0000313" key="3">
    <source>
        <dbReference type="EMBL" id="KAF8433031.1"/>
    </source>
</evidence>
<reference evidence="3" key="1">
    <citation type="submission" date="2019-10" db="EMBL/GenBank/DDBJ databases">
        <authorList>
            <consortium name="DOE Joint Genome Institute"/>
            <person name="Kuo A."/>
            <person name="Miyauchi S."/>
            <person name="Kiss E."/>
            <person name="Drula E."/>
            <person name="Kohler A."/>
            <person name="Sanchez-Garcia M."/>
            <person name="Andreopoulos B."/>
            <person name="Barry K.W."/>
            <person name="Bonito G."/>
            <person name="Buee M."/>
            <person name="Carver A."/>
            <person name="Chen C."/>
            <person name="Cichocki N."/>
            <person name="Clum A."/>
            <person name="Culley D."/>
            <person name="Crous P.W."/>
            <person name="Fauchery L."/>
            <person name="Girlanda M."/>
            <person name="Hayes R."/>
            <person name="Keri Z."/>
            <person name="LaButti K."/>
            <person name="Lipzen A."/>
            <person name="Lombard V."/>
            <person name="Magnuson J."/>
            <person name="Maillard F."/>
            <person name="Morin E."/>
            <person name="Murat C."/>
            <person name="Nolan M."/>
            <person name="Ohm R."/>
            <person name="Pangilinan J."/>
            <person name="Pereira M."/>
            <person name="Perotto S."/>
            <person name="Peter M."/>
            <person name="Riley R."/>
            <person name="Sitrit Y."/>
            <person name="Stielow B."/>
            <person name="Szollosi G."/>
            <person name="Zifcakova L."/>
            <person name="Stursova M."/>
            <person name="Spatafora J.W."/>
            <person name="Tedersoo L."/>
            <person name="Vaario L.-M."/>
            <person name="Yamada A."/>
            <person name="Yan M."/>
            <person name="Wang P."/>
            <person name="Xu J."/>
            <person name="Bruns T."/>
            <person name="Baldrian P."/>
            <person name="Vilgalys R."/>
            <person name="Henrissat B."/>
            <person name="Grigoriev I.V."/>
            <person name="Hibbett D."/>
            <person name="Nagy L.G."/>
            <person name="Martin F.M."/>
        </authorList>
    </citation>
    <scope>NUCLEOTIDE SEQUENCE</scope>
    <source>
        <strain evidence="3">BED1</strain>
    </source>
</reference>
<reference evidence="3" key="2">
    <citation type="journal article" date="2020" name="Nat. Commun.">
        <title>Large-scale genome sequencing of mycorrhizal fungi provides insights into the early evolution of symbiotic traits.</title>
        <authorList>
            <person name="Miyauchi S."/>
            <person name="Kiss E."/>
            <person name="Kuo A."/>
            <person name="Drula E."/>
            <person name="Kohler A."/>
            <person name="Sanchez-Garcia M."/>
            <person name="Morin E."/>
            <person name="Andreopoulos B."/>
            <person name="Barry K.W."/>
            <person name="Bonito G."/>
            <person name="Buee M."/>
            <person name="Carver A."/>
            <person name="Chen C."/>
            <person name="Cichocki N."/>
            <person name="Clum A."/>
            <person name="Culley D."/>
            <person name="Crous P.W."/>
            <person name="Fauchery L."/>
            <person name="Girlanda M."/>
            <person name="Hayes R.D."/>
            <person name="Keri Z."/>
            <person name="LaButti K."/>
            <person name="Lipzen A."/>
            <person name="Lombard V."/>
            <person name="Magnuson J."/>
            <person name="Maillard F."/>
            <person name="Murat C."/>
            <person name="Nolan M."/>
            <person name="Ohm R.A."/>
            <person name="Pangilinan J."/>
            <person name="Pereira M.F."/>
            <person name="Perotto S."/>
            <person name="Peter M."/>
            <person name="Pfister S."/>
            <person name="Riley R."/>
            <person name="Sitrit Y."/>
            <person name="Stielow J.B."/>
            <person name="Szollosi G."/>
            <person name="Zifcakova L."/>
            <person name="Stursova M."/>
            <person name="Spatafora J.W."/>
            <person name="Tedersoo L."/>
            <person name="Vaario L.M."/>
            <person name="Yamada A."/>
            <person name="Yan M."/>
            <person name="Wang P."/>
            <person name="Xu J."/>
            <person name="Bruns T."/>
            <person name="Baldrian P."/>
            <person name="Vilgalys R."/>
            <person name="Dunand C."/>
            <person name="Henrissat B."/>
            <person name="Grigoriev I.V."/>
            <person name="Hibbett D."/>
            <person name="Nagy L.G."/>
            <person name="Martin F.M."/>
        </authorList>
    </citation>
    <scope>NUCLEOTIDE SEQUENCE</scope>
    <source>
        <strain evidence="3">BED1</strain>
    </source>
</reference>
<protein>
    <submittedName>
        <fullName evidence="3">Uncharacterized protein</fullName>
    </submittedName>
</protein>
<name>A0AAD4BKA3_BOLED</name>
<organism evidence="3 4">
    <name type="scientific">Boletus edulis BED1</name>
    <dbReference type="NCBI Taxonomy" id="1328754"/>
    <lineage>
        <taxon>Eukaryota</taxon>
        <taxon>Fungi</taxon>
        <taxon>Dikarya</taxon>
        <taxon>Basidiomycota</taxon>
        <taxon>Agaricomycotina</taxon>
        <taxon>Agaricomycetes</taxon>
        <taxon>Agaricomycetidae</taxon>
        <taxon>Boletales</taxon>
        <taxon>Boletineae</taxon>
        <taxon>Boletaceae</taxon>
        <taxon>Boletoideae</taxon>
        <taxon>Boletus</taxon>
    </lineage>
</organism>
<dbReference type="Proteomes" id="UP001194468">
    <property type="component" value="Unassembled WGS sequence"/>
</dbReference>
<evidence type="ECO:0000256" key="1">
    <source>
        <dbReference type="SAM" id="MobiDB-lite"/>
    </source>
</evidence>
<feature type="signal peptide" evidence="2">
    <location>
        <begin position="1"/>
        <end position="16"/>
    </location>
</feature>
<sequence>MTLFVELVELARICIAAMCTLIETVGVYYDDEPNSTRTPSTPPCLPTTTMPTPLAMASQSHSSSVHIENAIQIDFSPWNLLQCIGQFVISLRIQTFECIANKLSAIDYTRTCAILDAAQSATWRPATESDGYPARSSNVLPVGIEDPSGRGLG</sequence>
<gene>
    <name evidence="3" type="ORF">L210DRAFT_427920</name>
</gene>
<feature type="region of interest" description="Disordered" evidence="1">
    <location>
        <begin position="125"/>
        <end position="153"/>
    </location>
</feature>